<reference evidence="1 2" key="1">
    <citation type="submission" date="2020-10" db="EMBL/GenBank/DDBJ databases">
        <title>Sequencing the genomes of 1000 actinobacteria strains.</title>
        <authorList>
            <person name="Klenk H.-P."/>
        </authorList>
    </citation>
    <scope>NUCLEOTIDE SEQUENCE [LARGE SCALE GENOMIC DNA]</scope>
    <source>
        <strain evidence="1 2">DSM 45157</strain>
    </source>
</reference>
<keyword evidence="2" id="KW-1185">Reference proteome</keyword>
<evidence type="ECO:0000313" key="2">
    <source>
        <dbReference type="Proteomes" id="UP000598217"/>
    </source>
</evidence>
<dbReference type="EMBL" id="JADBDY010000001">
    <property type="protein sequence ID" value="MBE1457870.1"/>
    <property type="molecule type" value="Genomic_DNA"/>
</dbReference>
<evidence type="ECO:0000313" key="1">
    <source>
        <dbReference type="EMBL" id="MBE1457870.1"/>
    </source>
</evidence>
<dbReference type="Proteomes" id="UP000598217">
    <property type="component" value="Unassembled WGS sequence"/>
</dbReference>
<sequence>MKRIDSGDVEFLDDVTARLPGGSLIGQLIEMDGKCADVQTFIKGYTQGPSFLIGETGSILEYSNRIGNHAIGPRFTWDSGGNLREERVDDFSDGTVRLLRTWDDQGVLVYSETKSPQHLFVAPDTGENQFRPWRDVPANPDAPGVGGYIEAPLMRNLVFGDLIAYEGDSYTGEAIRVLESGATELHTFVEGLEDGPF</sequence>
<dbReference type="RefSeq" id="WP_191270864.1">
    <property type="nucleotide sequence ID" value="NZ_BMXJ01000004.1"/>
</dbReference>
<gene>
    <name evidence="1" type="ORF">H4W79_002084</name>
</gene>
<organism evidence="1 2">
    <name type="scientific">Nocardiopsis terrae</name>
    <dbReference type="NCBI Taxonomy" id="372655"/>
    <lineage>
        <taxon>Bacteria</taxon>
        <taxon>Bacillati</taxon>
        <taxon>Actinomycetota</taxon>
        <taxon>Actinomycetes</taxon>
        <taxon>Streptosporangiales</taxon>
        <taxon>Nocardiopsidaceae</taxon>
        <taxon>Nocardiopsis</taxon>
    </lineage>
</organism>
<name>A0ABR9HFS8_9ACTN</name>
<comment type="caution">
    <text evidence="1">The sequence shown here is derived from an EMBL/GenBank/DDBJ whole genome shotgun (WGS) entry which is preliminary data.</text>
</comment>
<proteinExistence type="predicted"/>
<accession>A0ABR9HFS8</accession>
<protein>
    <submittedName>
        <fullName evidence="1">Uncharacterized protein</fullName>
    </submittedName>
</protein>